<comment type="caution">
    <text evidence="2">The sequence shown here is derived from an EMBL/GenBank/DDBJ whole genome shotgun (WGS) entry which is preliminary data.</text>
</comment>
<name>A0ABT6S1D5_9ACTN</name>
<dbReference type="RefSeq" id="WP_282516960.1">
    <property type="nucleotide sequence ID" value="NZ_JASCIR010000050.1"/>
</dbReference>
<evidence type="ECO:0000256" key="1">
    <source>
        <dbReference type="SAM" id="MobiDB-lite"/>
    </source>
</evidence>
<dbReference type="Proteomes" id="UP001224661">
    <property type="component" value="Unassembled WGS sequence"/>
</dbReference>
<organism evidence="2 3">
    <name type="scientific">Streptomyces solicavernae</name>
    <dbReference type="NCBI Taxonomy" id="3043614"/>
    <lineage>
        <taxon>Bacteria</taxon>
        <taxon>Bacillati</taxon>
        <taxon>Actinomycetota</taxon>
        <taxon>Actinomycetes</taxon>
        <taxon>Kitasatosporales</taxon>
        <taxon>Streptomycetaceae</taxon>
        <taxon>Streptomyces</taxon>
    </lineage>
</organism>
<reference evidence="2 3" key="1">
    <citation type="submission" date="2023-05" db="EMBL/GenBank/DDBJ databases">
        <title>Draft genome sequence of Streptomyces sp. B-S-A8 isolated from a cave soil in Thailand.</title>
        <authorList>
            <person name="Chamroensaksri N."/>
            <person name="Muangham S."/>
        </authorList>
    </citation>
    <scope>NUCLEOTIDE SEQUENCE [LARGE SCALE GENOMIC DNA]</scope>
    <source>
        <strain evidence="2 3">B-S-A8</strain>
    </source>
</reference>
<accession>A0ABT6S1D5</accession>
<gene>
    <name evidence="2" type="ORF">QIS99_30400</name>
</gene>
<evidence type="ECO:0000313" key="2">
    <source>
        <dbReference type="EMBL" id="MDI3390472.1"/>
    </source>
</evidence>
<evidence type="ECO:0000313" key="3">
    <source>
        <dbReference type="Proteomes" id="UP001224661"/>
    </source>
</evidence>
<proteinExistence type="predicted"/>
<keyword evidence="3" id="KW-1185">Reference proteome</keyword>
<feature type="compositionally biased region" description="Acidic residues" evidence="1">
    <location>
        <begin position="791"/>
        <end position="800"/>
    </location>
</feature>
<sequence>MTTTTVSEKNTTPAEDTAELTGLQRRLAQINNPGLYLGSGLGAASGLLSGEPLLLTTASASAAALGWAALGMNPGPWRFLPGQGEPWEWMCRSSRRGYRRTVRRMRRRLAVDQDFDPVVGTDGLLVPTAAIGHGWYEHERRPDLVRGARAGTRRARCTLLRAAWDKLLPDWENGWWRRYGPTEMALRAGPLAAIPAAGFAEMPWWGHLAVASLASSWGAWVWDRPDPAVPGGEQLRGIDWYLARWDEWIAAERGELPYSRLLNASIDDDTLSAIVYSTTAKSAAVAQDAVSIAFEVPPRNVNVYRPDDMPANRARLTVKLRTLTAAELDMDNLPAVWQEFGPWAGSELYDVEETDNGRTFKLLMPRRGSSVADVQPRAIAQALDLPGEDAVSRLHLRMLDARRIEVNEMTRNPLQGGVALDLDALVMDEHGYVIVGRDVFGEPTNWRLLKFDHTRRGVSGAPSASAVHSFGSGITGAGKTSLEEDLQLAQRINGFVSWLADGKGGAGYAPWFGDLDWLVKSSFGAMLMAQTSNRVSEYRYSEQMKMQWLDAEGFTENGRSFFVPGEPFAPVAITYDEFNEMVLKNPNAPHVKPLLRGVSSTGRLSRAAGMSARIWVQIPNLDSIGSDSNANAIRDMLQSGNIALFRTARKDVDIMSLGSRKPEFPLAPIPERFPDGSDSAGTFYVADGSAQYIQARAMFHTNPARLSRSYDRHQLTQAEADAAAAAGPEGVAYLAREDYRHMDAVDEEEFLRELVKKEQKARAKNGTVIDTATGPTAPAAAAPADLAASEVDQDEDDELDNLVPPSRSQLVWHAVEDGARRNGQIAKKTDLKPSNVANATKSLARRGKLAQIDRDWHTLAPLDEPEPAHA</sequence>
<feature type="compositionally biased region" description="Low complexity" evidence="1">
    <location>
        <begin position="771"/>
        <end position="788"/>
    </location>
</feature>
<dbReference type="EMBL" id="JASCIR010000050">
    <property type="protein sequence ID" value="MDI3390472.1"/>
    <property type="molecule type" value="Genomic_DNA"/>
</dbReference>
<feature type="region of interest" description="Disordered" evidence="1">
    <location>
        <begin position="761"/>
        <end position="800"/>
    </location>
</feature>
<protein>
    <submittedName>
        <fullName evidence="2">Uncharacterized protein</fullName>
    </submittedName>
</protein>